<evidence type="ECO:0000313" key="3">
    <source>
        <dbReference type="Proteomes" id="UP000801492"/>
    </source>
</evidence>
<proteinExistence type="predicted"/>
<dbReference type="InterPro" id="IPR052208">
    <property type="entry name" value="DmX-like/RAVE_component"/>
</dbReference>
<name>A0A8K0GBH8_IGNLU</name>
<dbReference type="OrthoDB" id="342131at2759"/>
<organism evidence="2 3">
    <name type="scientific">Ignelater luminosus</name>
    <name type="common">Cucubano</name>
    <name type="synonym">Pyrophorus luminosus</name>
    <dbReference type="NCBI Taxonomy" id="2038154"/>
    <lineage>
        <taxon>Eukaryota</taxon>
        <taxon>Metazoa</taxon>
        <taxon>Ecdysozoa</taxon>
        <taxon>Arthropoda</taxon>
        <taxon>Hexapoda</taxon>
        <taxon>Insecta</taxon>
        <taxon>Pterygota</taxon>
        <taxon>Neoptera</taxon>
        <taxon>Endopterygota</taxon>
        <taxon>Coleoptera</taxon>
        <taxon>Polyphaga</taxon>
        <taxon>Elateriformia</taxon>
        <taxon>Elateroidea</taxon>
        <taxon>Elateridae</taxon>
        <taxon>Agrypninae</taxon>
        <taxon>Pyrophorini</taxon>
        <taxon>Ignelater</taxon>
    </lineage>
</organism>
<dbReference type="SUPFAM" id="SSF50978">
    <property type="entry name" value="WD40 repeat-like"/>
    <property type="match status" value="1"/>
</dbReference>
<gene>
    <name evidence="2" type="ORF">ILUMI_13871</name>
</gene>
<dbReference type="SMART" id="SM00320">
    <property type="entry name" value="WD40"/>
    <property type="match status" value="3"/>
</dbReference>
<dbReference type="PANTHER" id="PTHR13950:SF9">
    <property type="entry name" value="RABCONNECTIN-3A"/>
    <property type="match status" value="1"/>
</dbReference>
<keyword evidence="1" id="KW-0853">WD repeat</keyword>
<dbReference type="PANTHER" id="PTHR13950">
    <property type="entry name" value="RABCONNECTIN-RELATED"/>
    <property type="match status" value="1"/>
</dbReference>
<sequence>MCNTGHSSESKNVCIWDSILPHGKALVASFTCHEQGASSLVYAPQHQVLVSTGKKGDVCVIDIRTRGIRHRFQAHESAVKCVAIEPHEEYFATGSADGDIKIWGVSVPTVLLSLPAEHARSSFFKNIGQGVTQLHIDSCGRLFSCGADGSMKVRQLPNRETLLNH</sequence>
<evidence type="ECO:0000256" key="1">
    <source>
        <dbReference type="PROSITE-ProRule" id="PRU00221"/>
    </source>
</evidence>
<dbReference type="EMBL" id="VTPC01008820">
    <property type="protein sequence ID" value="KAF2892303.1"/>
    <property type="molecule type" value="Genomic_DNA"/>
</dbReference>
<protein>
    <recommendedName>
        <fullName evidence="4">DmX-like protein 2</fullName>
    </recommendedName>
</protein>
<keyword evidence="3" id="KW-1185">Reference proteome</keyword>
<reference evidence="2" key="1">
    <citation type="submission" date="2019-08" db="EMBL/GenBank/DDBJ databases">
        <title>The genome of the North American firefly Photinus pyralis.</title>
        <authorList>
            <consortium name="Photinus pyralis genome working group"/>
            <person name="Fallon T.R."/>
            <person name="Sander Lower S.E."/>
            <person name="Weng J.-K."/>
        </authorList>
    </citation>
    <scope>NUCLEOTIDE SEQUENCE</scope>
    <source>
        <strain evidence="2">TRF0915ILg1</strain>
        <tissue evidence="2">Whole body</tissue>
    </source>
</reference>
<dbReference type="InterPro" id="IPR015943">
    <property type="entry name" value="WD40/YVTN_repeat-like_dom_sf"/>
</dbReference>
<dbReference type="InterPro" id="IPR036322">
    <property type="entry name" value="WD40_repeat_dom_sf"/>
</dbReference>
<dbReference type="PROSITE" id="PS50082">
    <property type="entry name" value="WD_REPEATS_2"/>
    <property type="match status" value="1"/>
</dbReference>
<evidence type="ECO:0008006" key="4">
    <source>
        <dbReference type="Google" id="ProtNLM"/>
    </source>
</evidence>
<dbReference type="PROSITE" id="PS50294">
    <property type="entry name" value="WD_REPEATS_REGION"/>
    <property type="match status" value="1"/>
</dbReference>
<dbReference type="InterPro" id="IPR001680">
    <property type="entry name" value="WD40_rpt"/>
</dbReference>
<dbReference type="AlphaFoldDB" id="A0A8K0GBH8"/>
<accession>A0A8K0GBH8</accession>
<dbReference type="Gene3D" id="2.130.10.10">
    <property type="entry name" value="YVTN repeat-like/Quinoprotein amine dehydrogenase"/>
    <property type="match status" value="1"/>
</dbReference>
<dbReference type="GO" id="GO:0007035">
    <property type="term" value="P:vacuolar acidification"/>
    <property type="evidence" value="ECO:0007669"/>
    <property type="project" value="TreeGrafter"/>
</dbReference>
<evidence type="ECO:0000313" key="2">
    <source>
        <dbReference type="EMBL" id="KAF2892303.1"/>
    </source>
</evidence>
<feature type="repeat" description="WD" evidence="1">
    <location>
        <begin position="72"/>
        <end position="113"/>
    </location>
</feature>
<dbReference type="GO" id="GO:0043291">
    <property type="term" value="C:RAVE complex"/>
    <property type="evidence" value="ECO:0007669"/>
    <property type="project" value="TreeGrafter"/>
</dbReference>
<dbReference type="Proteomes" id="UP000801492">
    <property type="component" value="Unassembled WGS sequence"/>
</dbReference>
<comment type="caution">
    <text evidence="2">The sequence shown here is derived from an EMBL/GenBank/DDBJ whole genome shotgun (WGS) entry which is preliminary data.</text>
</comment>
<dbReference type="Pfam" id="PF00400">
    <property type="entry name" value="WD40"/>
    <property type="match status" value="3"/>
</dbReference>